<accession>A0ABD3SSC8</accession>
<dbReference type="InterPro" id="IPR024133">
    <property type="entry name" value="TM_138"/>
</dbReference>
<keyword evidence="3" id="KW-1185">Reference proteome</keyword>
<dbReference type="Pfam" id="PF14935">
    <property type="entry name" value="TMEM138"/>
    <property type="match status" value="1"/>
</dbReference>
<evidence type="ECO:0000313" key="3">
    <source>
        <dbReference type="Proteomes" id="UP001530377"/>
    </source>
</evidence>
<evidence type="ECO:0000313" key="2">
    <source>
        <dbReference type="EMBL" id="KAL3827511.1"/>
    </source>
</evidence>
<name>A0ABD3SSC8_9STRA</name>
<dbReference type="EMBL" id="JALLPB020000003">
    <property type="protein sequence ID" value="KAL3827511.1"/>
    <property type="molecule type" value="Genomic_DNA"/>
</dbReference>
<keyword evidence="1" id="KW-0472">Membrane</keyword>
<protein>
    <submittedName>
        <fullName evidence="2">Uncharacterized protein</fullName>
    </submittedName>
</protein>
<feature type="transmembrane region" description="Helical" evidence="1">
    <location>
        <begin position="104"/>
        <end position="130"/>
    </location>
</feature>
<evidence type="ECO:0000256" key="1">
    <source>
        <dbReference type="SAM" id="Phobius"/>
    </source>
</evidence>
<keyword evidence="1" id="KW-1133">Transmembrane helix</keyword>
<reference evidence="2 3" key="1">
    <citation type="submission" date="2024-10" db="EMBL/GenBank/DDBJ databases">
        <title>Updated reference genomes for cyclostephanoid diatoms.</title>
        <authorList>
            <person name="Roberts W.R."/>
            <person name="Alverson A.J."/>
        </authorList>
    </citation>
    <scope>NUCLEOTIDE SEQUENCE [LARGE SCALE GENOMIC DNA]</scope>
    <source>
        <strain evidence="2 3">AJA228-03</strain>
    </source>
</reference>
<sequence>MVFLPCRTNNTVDLVSGQSDLIAKKIVHLPEIMSPELKGNVFSAESVVDIDAHPQKNGFHIKLALMVSFIAADAYLNSKAEYDAMELSDGKSSGNAELSQLQMILFGTTIVLQLSIASSLFLILCNTFPFQVGVLFPFQKGIFKWFLILHSAYMLLSCAVGGMRLNQIVVNANTDIFSRWHYSTLSAVHKLAAPCYYAAALQSALALCHEKYYAKDLWVRSLLESSAAKDIGL</sequence>
<dbReference type="Proteomes" id="UP001530377">
    <property type="component" value="Unassembled WGS sequence"/>
</dbReference>
<keyword evidence="1" id="KW-0812">Transmembrane</keyword>
<feature type="transmembrane region" description="Helical" evidence="1">
    <location>
        <begin position="142"/>
        <end position="163"/>
    </location>
</feature>
<comment type="caution">
    <text evidence="2">The sequence shown here is derived from an EMBL/GenBank/DDBJ whole genome shotgun (WGS) entry which is preliminary data.</text>
</comment>
<proteinExistence type="predicted"/>
<organism evidence="2 3">
    <name type="scientific">Cyclostephanos tholiformis</name>
    <dbReference type="NCBI Taxonomy" id="382380"/>
    <lineage>
        <taxon>Eukaryota</taxon>
        <taxon>Sar</taxon>
        <taxon>Stramenopiles</taxon>
        <taxon>Ochrophyta</taxon>
        <taxon>Bacillariophyta</taxon>
        <taxon>Coscinodiscophyceae</taxon>
        <taxon>Thalassiosirophycidae</taxon>
        <taxon>Stephanodiscales</taxon>
        <taxon>Stephanodiscaceae</taxon>
        <taxon>Cyclostephanos</taxon>
    </lineage>
</organism>
<gene>
    <name evidence="2" type="ORF">ACHAXA_003780</name>
</gene>
<dbReference type="AlphaFoldDB" id="A0ABD3SSC8"/>